<dbReference type="EMBL" id="QNRH01000015">
    <property type="protein sequence ID" value="RBO89668.1"/>
    <property type="molecule type" value="Genomic_DNA"/>
</dbReference>
<feature type="chain" id="PRO_5016985224" description="Secreted protein" evidence="1">
    <location>
        <begin position="26"/>
        <end position="72"/>
    </location>
</feature>
<sequence length="72" mass="7836">MNRRSFLCAAPVAGAVIAAPALALAASSQAMTLEELCEYHAAKLCEAMQKLHGGHWDSFLDHKVRCGLIRQR</sequence>
<dbReference type="RefSeq" id="WP_113946359.1">
    <property type="nucleotide sequence ID" value="NZ_JBHEEG010000015.1"/>
</dbReference>
<evidence type="ECO:0000313" key="3">
    <source>
        <dbReference type="Proteomes" id="UP000252893"/>
    </source>
</evidence>
<dbReference type="Proteomes" id="UP000252893">
    <property type="component" value="Unassembled WGS sequence"/>
</dbReference>
<evidence type="ECO:0000313" key="2">
    <source>
        <dbReference type="EMBL" id="RBO89668.1"/>
    </source>
</evidence>
<organism evidence="2 3">
    <name type="scientific">Pseudochrobactrum asaccharolyticum</name>
    <dbReference type="NCBI Taxonomy" id="354351"/>
    <lineage>
        <taxon>Bacteria</taxon>
        <taxon>Pseudomonadati</taxon>
        <taxon>Pseudomonadota</taxon>
        <taxon>Alphaproteobacteria</taxon>
        <taxon>Hyphomicrobiales</taxon>
        <taxon>Brucellaceae</taxon>
        <taxon>Pseudochrobactrum</taxon>
    </lineage>
</organism>
<evidence type="ECO:0008006" key="4">
    <source>
        <dbReference type="Google" id="ProtNLM"/>
    </source>
</evidence>
<accession>A0A366DK92</accession>
<keyword evidence="3" id="KW-1185">Reference proteome</keyword>
<name>A0A366DK92_9HYPH</name>
<proteinExistence type="predicted"/>
<gene>
    <name evidence="2" type="ORF">DFR47_11535</name>
</gene>
<keyword evidence="1" id="KW-0732">Signal</keyword>
<comment type="caution">
    <text evidence="2">The sequence shown here is derived from an EMBL/GenBank/DDBJ whole genome shotgun (WGS) entry which is preliminary data.</text>
</comment>
<dbReference type="AlphaFoldDB" id="A0A366DK92"/>
<evidence type="ECO:0000256" key="1">
    <source>
        <dbReference type="SAM" id="SignalP"/>
    </source>
</evidence>
<reference evidence="2 3" key="1">
    <citation type="submission" date="2018-06" db="EMBL/GenBank/DDBJ databases">
        <title>Genomic Encyclopedia of Type Strains, Phase IV (KMG-IV): sequencing the most valuable type-strain genomes for metagenomic binning, comparative biology and taxonomic classification.</title>
        <authorList>
            <person name="Goeker M."/>
        </authorList>
    </citation>
    <scope>NUCLEOTIDE SEQUENCE [LARGE SCALE GENOMIC DNA]</scope>
    <source>
        <strain evidence="2 3">DSM 25619</strain>
    </source>
</reference>
<protein>
    <recommendedName>
        <fullName evidence="4">Secreted protein</fullName>
    </recommendedName>
</protein>
<feature type="signal peptide" evidence="1">
    <location>
        <begin position="1"/>
        <end position="25"/>
    </location>
</feature>